<dbReference type="AlphaFoldDB" id="A0A183U9F9"/>
<dbReference type="WBParaSite" id="TCNE_0000512901-mRNA-1">
    <property type="protein sequence ID" value="TCNE_0000512901-mRNA-1"/>
    <property type="gene ID" value="TCNE_0000512901"/>
</dbReference>
<name>A0A183U9F9_TOXCA</name>
<accession>A0A183U9F9</accession>
<dbReference type="Proteomes" id="UP000050794">
    <property type="component" value="Unassembled WGS sequence"/>
</dbReference>
<evidence type="ECO:0000313" key="2">
    <source>
        <dbReference type="WBParaSite" id="TCNE_0000512901-mRNA-1"/>
    </source>
</evidence>
<evidence type="ECO:0000313" key="1">
    <source>
        <dbReference type="Proteomes" id="UP000050794"/>
    </source>
</evidence>
<reference evidence="2" key="1">
    <citation type="submission" date="2016-06" db="UniProtKB">
        <authorList>
            <consortium name="WormBaseParasite"/>
        </authorList>
    </citation>
    <scope>IDENTIFICATION</scope>
</reference>
<proteinExistence type="predicted"/>
<protein>
    <submittedName>
        <fullName evidence="2">Glucose-1-phosphate adenylyltransferase</fullName>
    </submittedName>
</protein>
<organism evidence="1 2">
    <name type="scientific">Toxocara canis</name>
    <name type="common">Canine roundworm</name>
    <dbReference type="NCBI Taxonomy" id="6265"/>
    <lineage>
        <taxon>Eukaryota</taxon>
        <taxon>Metazoa</taxon>
        <taxon>Ecdysozoa</taxon>
        <taxon>Nematoda</taxon>
        <taxon>Chromadorea</taxon>
        <taxon>Rhabditida</taxon>
        <taxon>Spirurina</taxon>
        <taxon>Ascaridomorpha</taxon>
        <taxon>Ascaridoidea</taxon>
        <taxon>Toxocaridae</taxon>
        <taxon>Toxocara</taxon>
    </lineage>
</organism>
<keyword evidence="1" id="KW-1185">Reference proteome</keyword>
<sequence length="84" mass="9194">LGPCGTSDIGRFSAVYNRAVRIGDVGIVSSRNYASANSVVQRNVTYTMHTFSPIPFVVDVVKAEIESLAELDIITYPPLIVHKR</sequence>